<feature type="signal peptide" evidence="1">
    <location>
        <begin position="1"/>
        <end position="32"/>
    </location>
</feature>
<proteinExistence type="predicted"/>
<evidence type="ECO:0000256" key="1">
    <source>
        <dbReference type="SAM" id="SignalP"/>
    </source>
</evidence>
<dbReference type="EMBL" id="FNAD01000002">
    <property type="protein sequence ID" value="SDD22625.1"/>
    <property type="molecule type" value="Genomic_DNA"/>
</dbReference>
<name>A0A1G6T2L5_9ACTN</name>
<dbReference type="STRING" id="58114.SAMN05216270_102414"/>
<reference evidence="3" key="1">
    <citation type="submission" date="2016-10" db="EMBL/GenBank/DDBJ databases">
        <authorList>
            <person name="Varghese N."/>
            <person name="Submissions S."/>
        </authorList>
    </citation>
    <scope>NUCLEOTIDE SEQUENCE [LARGE SCALE GENOMIC DNA]</scope>
    <source>
        <strain evidence="3">CGMCC 4.3516</strain>
    </source>
</reference>
<accession>A0A1G6T2L5</accession>
<dbReference type="Proteomes" id="UP000198949">
    <property type="component" value="Unassembled WGS sequence"/>
</dbReference>
<dbReference type="OrthoDB" id="5181139at2"/>
<organism evidence="2 3">
    <name type="scientific">Glycomyces harbinensis</name>
    <dbReference type="NCBI Taxonomy" id="58114"/>
    <lineage>
        <taxon>Bacteria</taxon>
        <taxon>Bacillati</taxon>
        <taxon>Actinomycetota</taxon>
        <taxon>Actinomycetes</taxon>
        <taxon>Glycomycetales</taxon>
        <taxon>Glycomycetaceae</taxon>
        <taxon>Glycomyces</taxon>
    </lineage>
</organism>
<keyword evidence="1" id="KW-0732">Signal</keyword>
<sequence length="361" mass="39078">MSPKDIAPASPNAARRTAFAVLAAAAALSVSACGEAPTGTLHTRAGYTVTSDEVPVSVCPAEGEHRFAGDEGLLVGAHFALRVECVASFAEIPADFQLEYVLGENVQLYSPEPGYEFTLVQFAPDPGKAPPFTVNDGGDLSATLKVGDEEWDFNGAVPAPGAVYLTVAKKDAPISLEVVDAERTQTIDMRERTRTGLIEALYNGSTNIVNTDVVENSVDGYTSTGSYEYWFDDWQYSTQFTVTREVFEPDTGWVAEPDRARLGITFGWLHSGSGLEWSIDPEEALKVSGPEGALTATAVDHVDEDWSDGIWRTYTLQYDVPASALAFELKFHPEGPVQWPEEDISLPITGDKTHDISVSFE</sequence>
<evidence type="ECO:0000313" key="2">
    <source>
        <dbReference type="EMBL" id="SDD22625.1"/>
    </source>
</evidence>
<protein>
    <submittedName>
        <fullName evidence="2">Uncharacterized protein</fullName>
    </submittedName>
</protein>
<gene>
    <name evidence="2" type="ORF">SAMN05216270_102414</name>
</gene>
<evidence type="ECO:0000313" key="3">
    <source>
        <dbReference type="Proteomes" id="UP000198949"/>
    </source>
</evidence>
<dbReference type="PROSITE" id="PS51257">
    <property type="entry name" value="PROKAR_LIPOPROTEIN"/>
    <property type="match status" value="1"/>
</dbReference>
<feature type="chain" id="PRO_5011483465" evidence="1">
    <location>
        <begin position="33"/>
        <end position="361"/>
    </location>
</feature>
<dbReference type="AlphaFoldDB" id="A0A1G6T2L5"/>
<keyword evidence="3" id="KW-1185">Reference proteome</keyword>
<dbReference type="RefSeq" id="WP_091029897.1">
    <property type="nucleotide sequence ID" value="NZ_FNAD01000002.1"/>
</dbReference>